<dbReference type="InterPro" id="IPR050309">
    <property type="entry name" value="Type-B_Carboxylest/Lipase"/>
</dbReference>
<dbReference type="SUPFAM" id="SSF53474">
    <property type="entry name" value="alpha/beta-Hydrolases"/>
    <property type="match status" value="1"/>
</dbReference>
<name>A0A060CLD8_9ENTR</name>
<feature type="domain" description="Carboxylesterase type B" evidence="4">
    <location>
        <begin position="1"/>
        <end position="155"/>
    </location>
</feature>
<dbReference type="GO" id="GO:0016787">
    <property type="term" value="F:hydrolase activity"/>
    <property type="evidence" value="ECO:0007669"/>
    <property type="project" value="UniProtKB-KW"/>
</dbReference>
<dbReference type="InterPro" id="IPR019826">
    <property type="entry name" value="Carboxylesterase_B_AS"/>
</dbReference>
<reference evidence="5" key="1">
    <citation type="journal article" date="2013" name="Environ. Microbiol.">
        <title>Seasonally variable intestinal metagenomes of the red palm weevil (Rhynchophorus ferrugineus).</title>
        <authorList>
            <person name="Jia S."/>
            <person name="Zhang X."/>
            <person name="Zhang G."/>
            <person name="Yin A."/>
            <person name="Zhang S."/>
            <person name="Li F."/>
            <person name="Wang L."/>
            <person name="Zhao D."/>
            <person name="Yun Q."/>
            <person name="Tala"/>
            <person name="Wang J."/>
            <person name="Sun G."/>
            <person name="Baabdullah M."/>
            <person name="Yu X."/>
            <person name="Hu S."/>
            <person name="Al-Mssallem I.S."/>
            <person name="Yu J."/>
        </authorList>
    </citation>
    <scope>NUCLEOTIDE SEQUENCE</scope>
</reference>
<dbReference type="Pfam" id="PF00135">
    <property type="entry name" value="COesterase"/>
    <property type="match status" value="1"/>
</dbReference>
<sequence>GNYGYMDQLAALRWVKANIAAFGGDPDNVTLFGESAGGASVLQWLASPAAHGLFRRAVVMSGGGRGALLPSRELDRPNAAGMNSAEATGVAFAHAHGIDGDDARALAALRALPAAEVVDGLNMGTMNGLDTYAGGPIHDGRLVADTIEQALSSGRWNKV</sequence>
<dbReference type="EC" id="3.1.1.-" evidence="3"/>
<dbReference type="EMBL" id="KF126279">
    <property type="protein sequence ID" value="AIA93626.1"/>
    <property type="molecule type" value="Genomic_DNA"/>
</dbReference>
<keyword evidence="2 3" id="KW-0378">Hydrolase</keyword>
<evidence type="ECO:0000313" key="5">
    <source>
        <dbReference type="EMBL" id="AIA93626.1"/>
    </source>
</evidence>
<evidence type="ECO:0000259" key="4">
    <source>
        <dbReference type="Pfam" id="PF00135"/>
    </source>
</evidence>
<dbReference type="AlphaFoldDB" id="A0A060CLD8"/>
<evidence type="ECO:0000256" key="3">
    <source>
        <dbReference type="RuleBase" id="RU361235"/>
    </source>
</evidence>
<evidence type="ECO:0000256" key="1">
    <source>
        <dbReference type="ARBA" id="ARBA00005964"/>
    </source>
</evidence>
<dbReference type="InterPro" id="IPR002018">
    <property type="entry name" value="CarbesteraseB"/>
</dbReference>
<dbReference type="PROSITE" id="PS00122">
    <property type="entry name" value="CARBOXYLESTERASE_B_1"/>
    <property type="match status" value="1"/>
</dbReference>
<protein>
    <recommendedName>
        <fullName evidence="3">Carboxylic ester hydrolase</fullName>
        <ecNumber evidence="3">3.1.1.-</ecNumber>
    </recommendedName>
</protein>
<dbReference type="Gene3D" id="3.40.50.1820">
    <property type="entry name" value="alpha/beta hydrolase"/>
    <property type="match status" value="1"/>
</dbReference>
<organism evidence="5">
    <name type="scientific">uncultured Enterobacter sp</name>
    <dbReference type="NCBI Taxonomy" id="238202"/>
    <lineage>
        <taxon>Bacteria</taxon>
        <taxon>Pseudomonadati</taxon>
        <taxon>Pseudomonadota</taxon>
        <taxon>Gammaproteobacteria</taxon>
        <taxon>Enterobacterales</taxon>
        <taxon>Enterobacteriaceae</taxon>
        <taxon>Enterobacter</taxon>
        <taxon>environmental samples</taxon>
    </lineage>
</organism>
<proteinExistence type="inferred from homology"/>
<feature type="non-terminal residue" evidence="5">
    <location>
        <position position="1"/>
    </location>
</feature>
<feature type="non-terminal residue" evidence="5">
    <location>
        <position position="159"/>
    </location>
</feature>
<dbReference type="PANTHER" id="PTHR11559">
    <property type="entry name" value="CARBOXYLESTERASE"/>
    <property type="match status" value="1"/>
</dbReference>
<comment type="similarity">
    <text evidence="1 3">Belongs to the type-B carboxylesterase/lipase family.</text>
</comment>
<evidence type="ECO:0000256" key="2">
    <source>
        <dbReference type="ARBA" id="ARBA00022801"/>
    </source>
</evidence>
<dbReference type="InterPro" id="IPR029058">
    <property type="entry name" value="AB_hydrolase_fold"/>
</dbReference>
<accession>A0A060CLD8</accession>